<dbReference type="OrthoDB" id="5574095at2"/>
<dbReference type="PANTHER" id="PTHR42208">
    <property type="entry name" value="HEAVY METAL TRANSPORTER-RELATED"/>
    <property type="match status" value="1"/>
</dbReference>
<name>A0A154VX18_9PROT</name>
<feature type="transmembrane region" description="Helical" evidence="1">
    <location>
        <begin position="238"/>
        <end position="258"/>
    </location>
</feature>
<dbReference type="AlphaFoldDB" id="A0A154VX18"/>
<dbReference type="STRING" id="580166.AUP43_02655"/>
<evidence type="ECO:0000313" key="3">
    <source>
        <dbReference type="EMBL" id="KZD05830.1"/>
    </source>
</evidence>
<dbReference type="RefSeq" id="WP_067557884.1">
    <property type="nucleotide sequence ID" value="NZ_LPXN01000127.1"/>
</dbReference>
<comment type="caution">
    <text evidence="3">The sequence shown here is derived from an EMBL/GenBank/DDBJ whole genome shotgun (WGS) entry which is preliminary data.</text>
</comment>
<sequence>MPPADPIPELLDFVLAGLSRCGDALAGATMDNAGLLTGLFLVGLVGSASHCVGMCGPFVLQQAALRGEKVPAHDMTELHRLTGVLLIPYHLGRIATYAALGALAGGLFGSVISLSGQRWIAAVLFGIAAFLLAMMAAGRIGLVRRRLLAAAPVWAGPVAERATRLFSNPVGWRGFALGLMLGFIPCGLLYAALMAAGAAGDPLLGGLAMAAFALGTVPALLVVGIVGRLAWRRWQPHLAPVLPLLLLANAGVLGYLAWSSLS</sequence>
<feature type="domain" description="Urease accessory protein UreH-like transmembrane" evidence="2">
    <location>
        <begin position="39"/>
        <end position="248"/>
    </location>
</feature>
<dbReference type="PANTHER" id="PTHR42208:SF1">
    <property type="entry name" value="HEAVY METAL TRANSPORTER"/>
    <property type="match status" value="1"/>
</dbReference>
<feature type="transmembrane region" description="Helical" evidence="1">
    <location>
        <begin position="119"/>
        <end position="138"/>
    </location>
</feature>
<protein>
    <recommendedName>
        <fullName evidence="2">Urease accessory protein UreH-like transmembrane domain-containing protein</fullName>
    </recommendedName>
</protein>
<reference evidence="3 4" key="1">
    <citation type="submission" date="2015-12" db="EMBL/GenBank/DDBJ databases">
        <title>Genome sequence of Oceanibaculum pacificum MCCC 1A02656.</title>
        <authorList>
            <person name="Lu L."/>
            <person name="Lai Q."/>
            <person name="Shao Z."/>
            <person name="Qian P."/>
        </authorList>
    </citation>
    <scope>NUCLEOTIDE SEQUENCE [LARGE SCALE GENOMIC DNA]</scope>
    <source>
        <strain evidence="3 4">MCCC 1A02656</strain>
    </source>
</reference>
<feature type="transmembrane region" description="Helical" evidence="1">
    <location>
        <begin position="203"/>
        <end position="226"/>
    </location>
</feature>
<keyword evidence="1" id="KW-0812">Transmembrane</keyword>
<dbReference type="InterPro" id="IPR039447">
    <property type="entry name" value="UreH-like_TM_dom"/>
</dbReference>
<dbReference type="Pfam" id="PF13386">
    <property type="entry name" value="DsbD_2"/>
    <property type="match status" value="1"/>
</dbReference>
<gene>
    <name evidence="3" type="ORF">AUP43_02655</name>
</gene>
<keyword evidence="1" id="KW-1133">Transmembrane helix</keyword>
<evidence type="ECO:0000313" key="4">
    <source>
        <dbReference type="Proteomes" id="UP000076400"/>
    </source>
</evidence>
<dbReference type="EMBL" id="LPXN01000127">
    <property type="protein sequence ID" value="KZD05830.1"/>
    <property type="molecule type" value="Genomic_DNA"/>
</dbReference>
<organism evidence="3 4">
    <name type="scientific">Oceanibaculum pacificum</name>
    <dbReference type="NCBI Taxonomy" id="580166"/>
    <lineage>
        <taxon>Bacteria</taxon>
        <taxon>Pseudomonadati</taxon>
        <taxon>Pseudomonadota</taxon>
        <taxon>Alphaproteobacteria</taxon>
        <taxon>Rhodospirillales</taxon>
        <taxon>Oceanibaculaceae</taxon>
        <taxon>Oceanibaculum</taxon>
    </lineage>
</organism>
<evidence type="ECO:0000256" key="1">
    <source>
        <dbReference type="SAM" id="Phobius"/>
    </source>
</evidence>
<proteinExistence type="predicted"/>
<evidence type="ECO:0000259" key="2">
    <source>
        <dbReference type="Pfam" id="PF13386"/>
    </source>
</evidence>
<feature type="transmembrane region" description="Helical" evidence="1">
    <location>
        <begin position="39"/>
        <end position="60"/>
    </location>
</feature>
<feature type="transmembrane region" description="Helical" evidence="1">
    <location>
        <begin position="94"/>
        <end position="113"/>
    </location>
</feature>
<dbReference type="Proteomes" id="UP000076400">
    <property type="component" value="Unassembled WGS sequence"/>
</dbReference>
<keyword evidence="1" id="KW-0472">Membrane</keyword>
<feature type="transmembrane region" description="Helical" evidence="1">
    <location>
        <begin position="174"/>
        <end position="197"/>
    </location>
</feature>
<accession>A0A154VX18</accession>
<keyword evidence="4" id="KW-1185">Reference proteome</keyword>